<evidence type="ECO:0000256" key="1">
    <source>
        <dbReference type="ARBA" id="ARBA00006692"/>
    </source>
</evidence>
<dbReference type="InterPro" id="IPR036179">
    <property type="entry name" value="Ig-like_dom_sf"/>
</dbReference>
<dbReference type="FunFam" id="2.60.40.10:FF:000080">
    <property type="entry name" value="Myosin light chain kinase, smooth muscle"/>
    <property type="match status" value="1"/>
</dbReference>
<name>A0A7I8XL71_BURXY</name>
<feature type="compositionally biased region" description="Polar residues" evidence="3">
    <location>
        <begin position="460"/>
        <end position="490"/>
    </location>
</feature>
<comment type="similarity">
    <text evidence="1">Belongs to the protein kinase superfamily. CAMK Ser/Thr protein kinase family.</text>
</comment>
<evidence type="ECO:0000313" key="8">
    <source>
        <dbReference type="Proteomes" id="UP000659654"/>
    </source>
</evidence>
<dbReference type="PANTHER" id="PTHR24347">
    <property type="entry name" value="SERINE/THREONINE-PROTEIN KINASE"/>
    <property type="match status" value="1"/>
</dbReference>
<dbReference type="OrthoDB" id="2570713at2759"/>
<dbReference type="GO" id="GO:0004672">
    <property type="term" value="F:protein kinase activity"/>
    <property type="evidence" value="ECO:0007669"/>
    <property type="project" value="InterPro"/>
</dbReference>
<protein>
    <submittedName>
        <fullName evidence="7">(pine wood nematode) hypothetical protein</fullName>
    </submittedName>
</protein>
<evidence type="ECO:0000259" key="4">
    <source>
        <dbReference type="PROSITE" id="PS50011"/>
    </source>
</evidence>
<dbReference type="Pfam" id="PF00041">
    <property type="entry name" value="fn3"/>
    <property type="match status" value="1"/>
</dbReference>
<feature type="compositionally biased region" description="Basic and acidic residues" evidence="3">
    <location>
        <begin position="450"/>
        <end position="459"/>
    </location>
</feature>
<dbReference type="InterPro" id="IPR003598">
    <property type="entry name" value="Ig_sub2"/>
</dbReference>
<reference evidence="7" key="1">
    <citation type="submission" date="2020-09" db="EMBL/GenBank/DDBJ databases">
        <authorList>
            <person name="Kikuchi T."/>
        </authorList>
    </citation>
    <scope>NUCLEOTIDE SEQUENCE</scope>
    <source>
        <strain evidence="7">Ka4C1</strain>
    </source>
</reference>
<feature type="region of interest" description="Disordered" evidence="3">
    <location>
        <begin position="351"/>
        <end position="416"/>
    </location>
</feature>
<feature type="region of interest" description="Disordered" evidence="3">
    <location>
        <begin position="440"/>
        <end position="492"/>
    </location>
</feature>
<dbReference type="SUPFAM" id="SSF48726">
    <property type="entry name" value="Immunoglobulin"/>
    <property type="match status" value="1"/>
</dbReference>
<dbReference type="GO" id="GO:0005524">
    <property type="term" value="F:ATP binding"/>
    <property type="evidence" value="ECO:0007669"/>
    <property type="project" value="InterPro"/>
</dbReference>
<dbReference type="InterPro" id="IPR013098">
    <property type="entry name" value="Ig_I-set"/>
</dbReference>
<dbReference type="CDD" id="cd00063">
    <property type="entry name" value="FN3"/>
    <property type="match status" value="1"/>
</dbReference>
<feature type="domain" description="Fibronectin type-III" evidence="6">
    <location>
        <begin position="864"/>
        <end position="962"/>
    </location>
</feature>
<dbReference type="Gene3D" id="1.10.510.10">
    <property type="entry name" value="Transferase(Phosphotransferase) domain 1"/>
    <property type="match status" value="2"/>
</dbReference>
<dbReference type="SUPFAM" id="SSF56112">
    <property type="entry name" value="Protein kinase-like (PK-like)"/>
    <property type="match status" value="2"/>
</dbReference>
<dbReference type="Pfam" id="PF07679">
    <property type="entry name" value="I-set"/>
    <property type="match status" value="1"/>
</dbReference>
<evidence type="ECO:0000259" key="6">
    <source>
        <dbReference type="PROSITE" id="PS50853"/>
    </source>
</evidence>
<dbReference type="SUPFAM" id="SSF49265">
    <property type="entry name" value="Fibronectin type III"/>
    <property type="match status" value="1"/>
</dbReference>
<dbReference type="EMBL" id="CAJFDI010000001">
    <property type="protein sequence ID" value="CAD5210372.1"/>
    <property type="molecule type" value="Genomic_DNA"/>
</dbReference>
<feature type="domain" description="Protein kinase" evidence="4">
    <location>
        <begin position="1033"/>
        <end position="1279"/>
    </location>
</feature>
<evidence type="ECO:0000256" key="3">
    <source>
        <dbReference type="SAM" id="MobiDB-lite"/>
    </source>
</evidence>
<sequence length="1436" mass="161311">MALRHINIADRSLLDSLVAHRSGDHVEVFGAEREAQVRIFAKQLLTALQYMHHRNIAHLDLRPEAVLLQDDHLRLADFGQSRHLIRGKVTGNIKATPEFVSPEIAQGQTVTLAADMWSAGSLIYVLLTGVSPFLGDNDRETLANINNGNYLLDSEPFNEISNEAKDFLQKLLLLDPSKRMTVDQALSHDWLADPSLRDAKLRTDCLREFKYHYKWLERRVFVQQTPSDQLTQMLESPRRALAQIEKVNAAGSLPQRAEPYVIYDYNAIKERDDGIPEFVPGTNPQPRSIPKHIQEQIRQQIQRPPPPFYDPQSMPQPGQDPRQPPPPGSGIPPNLRPEEILAQLGIDPRKLQGFQGALPPPESPRSPNSQRKRLEPQAKGETPSQRSSPKPQPPPPTEEEENQPVPPIQLIRGENRQIQYELATRNLSDISEECSVAGSVASLDDVQDIPPKDKHEAHSRSTTPRAESDTSTPLASPTLTIESNEPNPIQQFFGDHEIPPIPELNDPKIPVGAPIFLEELNKGQPLTVQLPIRTGGKKSPASLSPASNRSTGTKSPIQYSPGQEHQMECVIAVKYGKQRRIFGMGEEAKELQAKDDDDDGKAKSATAHIKIHDDGDLERLVKDPLADLEKYRVKNYYKDDDIDFERREMDVDDYPWESNYQIGPETLLLATKGANFNARVRDYRRMLWGDGAPLVSQGILGFRNQDITVRERRRFTDLIREDPQIAKSVEKVDRELGQTIMGSVRRNRPELIVQDGQTTVRPDGCHRPIFKKRLHDVCLIEDGNSIILDCQVIGNPRPEVAWYHQGSALKDDQKFKAIYEGNLVRLIINKPMFVDGGEYSCTATNELGSDSTSCRLISGSEPGRPGRPEVTLASDTEVFIVWEPPEHRPSMFGISYRLESRPAGDNDHFAVWTVISDKVEAEFVVVKHLSPGGIYQFRVTACNGFGWGEPSLTSRIIRTHTRGVPKLNMDILRREHRLQVVAMPQKMTKAKSGLTEICEEEEEEEDMDEKASSVSSVNDENLSILNEEPTNRFDLLHEIFRGKFSLVREAADKNSGKRCCMKVRPFDQTEFDALLASQHENVVKLVAGYKKSNCLLLFTESLAENVFDRFVATDPYTEEHIALTVRQICAALHWIHFKGVLHLDVQPNNVMFAERRSWLVKLIDFDRAGKIGNTKEINPKTLNPEWAPPEILKGEKPTTETDVWGMGIVCFCILAGFHPFSSEGDNVDTIRNAVLTEKCDPNLIPVQASQEALRFATWALKKDPRRRMRTEEALAHRFLANDATMVRRRENIKYSNSRIQRTSYRTLYRKPTQLWDGNVEKFGEGLQMPPPRSGMPLNGAAQFGGLGPTAPLQRNGSAGSVPARARPRERLLSLTPYRRDPRIANAVFTSKSGQTDLSTADDCLKCVPVPSSTLRGSKCPGSGKSGKKALVRTNHG</sequence>
<dbReference type="PROSITE" id="PS50011">
    <property type="entry name" value="PROTEIN_KINASE_DOM"/>
    <property type="match status" value="2"/>
</dbReference>
<dbReference type="InterPro" id="IPR000719">
    <property type="entry name" value="Prot_kinase_dom"/>
</dbReference>
<dbReference type="InterPro" id="IPR036116">
    <property type="entry name" value="FN3_sf"/>
</dbReference>
<feature type="region of interest" description="Disordered" evidence="3">
    <location>
        <begin position="532"/>
        <end position="562"/>
    </location>
</feature>
<proteinExistence type="inferred from homology"/>
<dbReference type="InterPro" id="IPR013783">
    <property type="entry name" value="Ig-like_fold"/>
</dbReference>
<dbReference type="SMR" id="A0A7I8XL71"/>
<accession>A0A7I8XL71</accession>
<dbReference type="PROSITE" id="PS50835">
    <property type="entry name" value="IG_LIKE"/>
    <property type="match status" value="1"/>
</dbReference>
<feature type="region of interest" description="Disordered" evidence="3">
    <location>
        <begin position="273"/>
        <end position="336"/>
    </location>
</feature>
<evidence type="ECO:0000256" key="2">
    <source>
        <dbReference type="ARBA" id="ARBA00023319"/>
    </source>
</evidence>
<feature type="compositionally biased region" description="Basic residues" evidence="3">
    <location>
        <begin position="1425"/>
        <end position="1436"/>
    </location>
</feature>
<dbReference type="SMART" id="SM00408">
    <property type="entry name" value="IGc2"/>
    <property type="match status" value="1"/>
</dbReference>
<comment type="caution">
    <text evidence="7">The sequence shown here is derived from an EMBL/GenBank/DDBJ whole genome shotgun (WGS) entry which is preliminary data.</text>
</comment>
<dbReference type="Proteomes" id="UP000582659">
    <property type="component" value="Unassembled WGS sequence"/>
</dbReference>
<organism evidence="7 8">
    <name type="scientific">Bursaphelenchus xylophilus</name>
    <name type="common">Pinewood nematode worm</name>
    <name type="synonym">Aphelenchoides xylophilus</name>
    <dbReference type="NCBI Taxonomy" id="6326"/>
    <lineage>
        <taxon>Eukaryota</taxon>
        <taxon>Metazoa</taxon>
        <taxon>Ecdysozoa</taxon>
        <taxon>Nematoda</taxon>
        <taxon>Chromadorea</taxon>
        <taxon>Rhabditida</taxon>
        <taxon>Tylenchina</taxon>
        <taxon>Tylenchomorpha</taxon>
        <taxon>Aphelenchoidea</taxon>
        <taxon>Aphelenchoididae</taxon>
        <taxon>Bursaphelenchus</taxon>
    </lineage>
</organism>
<dbReference type="EMBL" id="CAJFCV020000001">
    <property type="protein sequence ID" value="CAG9086272.1"/>
    <property type="molecule type" value="Genomic_DNA"/>
</dbReference>
<dbReference type="SMART" id="SM00060">
    <property type="entry name" value="FN3"/>
    <property type="match status" value="1"/>
</dbReference>
<keyword evidence="8" id="KW-1185">Reference proteome</keyword>
<keyword evidence="2" id="KW-0393">Immunoglobulin domain</keyword>
<feature type="domain" description="Protein kinase" evidence="4">
    <location>
        <begin position="1"/>
        <end position="191"/>
    </location>
</feature>
<dbReference type="InterPro" id="IPR007110">
    <property type="entry name" value="Ig-like_dom"/>
</dbReference>
<dbReference type="Gene3D" id="2.60.40.10">
    <property type="entry name" value="Immunoglobulins"/>
    <property type="match status" value="2"/>
</dbReference>
<dbReference type="InterPro" id="IPR011009">
    <property type="entry name" value="Kinase-like_dom_sf"/>
</dbReference>
<feature type="compositionally biased region" description="Polar residues" evidence="3">
    <location>
        <begin position="541"/>
        <end position="562"/>
    </location>
</feature>
<feature type="domain" description="Ig-like" evidence="5">
    <location>
        <begin position="768"/>
        <end position="858"/>
    </location>
</feature>
<dbReference type="PROSITE" id="PS50853">
    <property type="entry name" value="FN3"/>
    <property type="match status" value="1"/>
</dbReference>
<dbReference type="Proteomes" id="UP000659654">
    <property type="component" value="Unassembled WGS sequence"/>
</dbReference>
<gene>
    <name evidence="7" type="ORF">BXYJ_LOCUS1902</name>
</gene>
<feature type="region of interest" description="Disordered" evidence="3">
    <location>
        <begin position="1412"/>
        <end position="1436"/>
    </location>
</feature>
<feature type="compositionally biased region" description="Basic and acidic residues" evidence="3">
    <location>
        <begin position="1366"/>
        <end position="1376"/>
    </location>
</feature>
<evidence type="ECO:0000259" key="5">
    <source>
        <dbReference type="PROSITE" id="PS50835"/>
    </source>
</evidence>
<evidence type="ECO:0000313" key="7">
    <source>
        <dbReference type="EMBL" id="CAD5210372.1"/>
    </source>
</evidence>
<dbReference type="InterPro" id="IPR003961">
    <property type="entry name" value="FN3_dom"/>
</dbReference>
<dbReference type="Pfam" id="PF00069">
    <property type="entry name" value="Pkinase"/>
    <property type="match status" value="2"/>
</dbReference>
<feature type="region of interest" description="Disordered" evidence="3">
    <location>
        <begin position="1337"/>
        <end position="1376"/>
    </location>
</feature>